<organism evidence="1 2">
    <name type="scientific">Eragrostis curvula</name>
    <name type="common">weeping love grass</name>
    <dbReference type="NCBI Taxonomy" id="38414"/>
    <lineage>
        <taxon>Eukaryota</taxon>
        <taxon>Viridiplantae</taxon>
        <taxon>Streptophyta</taxon>
        <taxon>Embryophyta</taxon>
        <taxon>Tracheophyta</taxon>
        <taxon>Spermatophyta</taxon>
        <taxon>Magnoliopsida</taxon>
        <taxon>Liliopsida</taxon>
        <taxon>Poales</taxon>
        <taxon>Poaceae</taxon>
        <taxon>PACMAD clade</taxon>
        <taxon>Chloridoideae</taxon>
        <taxon>Eragrostideae</taxon>
        <taxon>Eragrostidinae</taxon>
        <taxon>Eragrostis</taxon>
    </lineage>
</organism>
<comment type="caution">
    <text evidence="1">The sequence shown here is derived from an EMBL/GenBank/DDBJ whole genome shotgun (WGS) entry which is preliminary data.</text>
</comment>
<evidence type="ECO:0000313" key="2">
    <source>
        <dbReference type="Proteomes" id="UP000324897"/>
    </source>
</evidence>
<protein>
    <submittedName>
        <fullName evidence="1">Uncharacterized protein</fullName>
    </submittedName>
</protein>
<name>A0A5J9UEY8_9POAL</name>
<dbReference type="Proteomes" id="UP000324897">
    <property type="component" value="Unassembled WGS sequence"/>
</dbReference>
<accession>A0A5J9UEY8</accession>
<dbReference type="Gramene" id="TVU21760">
    <property type="protein sequence ID" value="TVU21760"/>
    <property type="gene ID" value="EJB05_31417"/>
</dbReference>
<proteinExistence type="predicted"/>
<keyword evidence="2" id="KW-1185">Reference proteome</keyword>
<feature type="non-terminal residue" evidence="1">
    <location>
        <position position="1"/>
    </location>
</feature>
<dbReference type="AlphaFoldDB" id="A0A5J9UEY8"/>
<gene>
    <name evidence="1" type="ORF">EJB05_31417</name>
</gene>
<dbReference type="EMBL" id="RWGY01000026">
    <property type="protein sequence ID" value="TVU21760.1"/>
    <property type="molecule type" value="Genomic_DNA"/>
</dbReference>
<evidence type="ECO:0000313" key="1">
    <source>
        <dbReference type="EMBL" id="TVU21760.1"/>
    </source>
</evidence>
<reference evidence="1 2" key="1">
    <citation type="journal article" date="2019" name="Sci. Rep.">
        <title>A high-quality genome of Eragrostis curvula grass provides insights into Poaceae evolution and supports new strategies to enhance forage quality.</title>
        <authorList>
            <person name="Carballo J."/>
            <person name="Santos B.A.C.M."/>
            <person name="Zappacosta D."/>
            <person name="Garbus I."/>
            <person name="Selva J.P."/>
            <person name="Gallo C.A."/>
            <person name="Diaz A."/>
            <person name="Albertini E."/>
            <person name="Caccamo M."/>
            <person name="Echenique V."/>
        </authorList>
    </citation>
    <scope>NUCLEOTIDE SEQUENCE [LARGE SCALE GENOMIC DNA]</scope>
    <source>
        <strain evidence="2">cv. Victoria</strain>
        <tissue evidence="1">Leaf</tissue>
    </source>
</reference>
<sequence length="62" mass="7009">MAVVYVCRFVGTPRKRPFRTRKRRCRAGINRGRDAPHRAAAEIDSIPPSYRSSLSHAVLIST</sequence>